<protein>
    <recommendedName>
        <fullName evidence="4">Flagellar basal-body rod protein FlgF</fullName>
    </recommendedName>
</protein>
<keyword evidence="7" id="KW-0969">Cilium</keyword>
<dbReference type="InterPro" id="IPR020013">
    <property type="entry name" value="Flagellar_FlgE/F/G"/>
</dbReference>
<comment type="similarity">
    <text evidence="2 4">Belongs to the flagella basal body rod proteins family.</text>
</comment>
<feature type="domain" description="Flagellar basal-body/hook protein C-terminal" evidence="5">
    <location>
        <begin position="192"/>
        <end position="234"/>
    </location>
</feature>
<dbReference type="OrthoDB" id="9804559at2"/>
<proteinExistence type="inferred from homology"/>
<evidence type="ECO:0000256" key="4">
    <source>
        <dbReference type="RuleBase" id="RU362116"/>
    </source>
</evidence>
<gene>
    <name evidence="7" type="ORF">SAMN04490244_11824</name>
</gene>
<evidence type="ECO:0000259" key="5">
    <source>
        <dbReference type="Pfam" id="PF06429"/>
    </source>
</evidence>
<dbReference type="AlphaFoldDB" id="A0A1H9X5L7"/>
<accession>A0A1H9X5L7</accession>
<dbReference type="Pfam" id="PF06429">
    <property type="entry name" value="Flg_bbr_C"/>
    <property type="match status" value="1"/>
</dbReference>
<evidence type="ECO:0000256" key="2">
    <source>
        <dbReference type="ARBA" id="ARBA00009677"/>
    </source>
</evidence>
<dbReference type="InterPro" id="IPR010930">
    <property type="entry name" value="Flg_bb/hook_C_dom"/>
</dbReference>
<dbReference type="NCBIfam" id="TIGR03506">
    <property type="entry name" value="FlgEFG_subfam"/>
    <property type="match status" value="1"/>
</dbReference>
<dbReference type="InterPro" id="IPR012836">
    <property type="entry name" value="FlgF"/>
</dbReference>
<dbReference type="EMBL" id="FOGU01000018">
    <property type="protein sequence ID" value="SES41157.1"/>
    <property type="molecule type" value="Genomic_DNA"/>
</dbReference>
<dbReference type="STRING" id="641238.SAMN04490244_11824"/>
<dbReference type="GO" id="GO:0030694">
    <property type="term" value="C:bacterial-type flagellum basal body, rod"/>
    <property type="evidence" value="ECO:0007669"/>
    <property type="project" value="UniProtKB-UniRule"/>
</dbReference>
<dbReference type="RefSeq" id="WP_092696262.1">
    <property type="nucleotide sequence ID" value="NZ_CBDDGO010000004.1"/>
</dbReference>
<dbReference type="NCBIfam" id="NF009332">
    <property type="entry name" value="PRK12690.1"/>
    <property type="match status" value="1"/>
</dbReference>
<organism evidence="7 8">
    <name type="scientific">Tranquillimonas rosea</name>
    <dbReference type="NCBI Taxonomy" id="641238"/>
    <lineage>
        <taxon>Bacteria</taxon>
        <taxon>Pseudomonadati</taxon>
        <taxon>Pseudomonadota</taxon>
        <taxon>Alphaproteobacteria</taxon>
        <taxon>Rhodobacterales</taxon>
        <taxon>Roseobacteraceae</taxon>
        <taxon>Tranquillimonas</taxon>
    </lineage>
</organism>
<evidence type="ECO:0000313" key="8">
    <source>
        <dbReference type="Proteomes" id="UP000198885"/>
    </source>
</evidence>
<dbReference type="Proteomes" id="UP000198885">
    <property type="component" value="Unassembled WGS sequence"/>
</dbReference>
<dbReference type="NCBIfam" id="TIGR02490">
    <property type="entry name" value="flgF"/>
    <property type="match status" value="1"/>
</dbReference>
<evidence type="ECO:0000313" key="7">
    <source>
        <dbReference type="EMBL" id="SES41157.1"/>
    </source>
</evidence>
<comment type="subcellular location">
    <subcellularLocation>
        <location evidence="1 4">Bacterial flagellum basal body</location>
    </subcellularLocation>
</comment>
<comment type="subunit">
    <text evidence="4">The basal body constitutes a major portion of the flagellar organelle and consists of five rings (E,L,P,S, and M) mounted on a central rod. The rod consists of about 26 subunits of FlgG in the distal portion, and FlgB, FlgC and FlgF are thought to build up the proximal portion of the rod with about 6 subunits each.</text>
</comment>
<reference evidence="7 8" key="1">
    <citation type="submission" date="2016-10" db="EMBL/GenBank/DDBJ databases">
        <authorList>
            <person name="de Groot N.N."/>
        </authorList>
    </citation>
    <scope>NUCLEOTIDE SEQUENCE [LARGE SCALE GENOMIC DNA]</scope>
    <source>
        <strain evidence="7 8">DSM 23042</strain>
    </source>
</reference>
<feature type="domain" description="Flagellar hook protein FlgE/F/G-like D1" evidence="6">
    <location>
        <begin position="82"/>
        <end position="148"/>
    </location>
</feature>
<dbReference type="SUPFAM" id="SSF117143">
    <property type="entry name" value="Flagellar hook protein flgE"/>
    <property type="match status" value="1"/>
</dbReference>
<dbReference type="GO" id="GO:0071978">
    <property type="term" value="P:bacterial-type flagellum-dependent swarming motility"/>
    <property type="evidence" value="ECO:0007669"/>
    <property type="project" value="TreeGrafter"/>
</dbReference>
<keyword evidence="8" id="KW-1185">Reference proteome</keyword>
<keyword evidence="7" id="KW-0966">Cell projection</keyword>
<evidence type="ECO:0000259" key="6">
    <source>
        <dbReference type="Pfam" id="PF22692"/>
    </source>
</evidence>
<dbReference type="PANTHER" id="PTHR30435">
    <property type="entry name" value="FLAGELLAR PROTEIN"/>
    <property type="match status" value="1"/>
</dbReference>
<evidence type="ECO:0000256" key="1">
    <source>
        <dbReference type="ARBA" id="ARBA00004117"/>
    </source>
</evidence>
<name>A0A1H9X5L7_9RHOB</name>
<keyword evidence="7" id="KW-0282">Flagellum</keyword>
<dbReference type="InterPro" id="IPR037925">
    <property type="entry name" value="FlgE/F/G-like"/>
</dbReference>
<keyword evidence="3 4" id="KW-0975">Bacterial flagellum</keyword>
<dbReference type="PANTHER" id="PTHR30435:SF19">
    <property type="entry name" value="FLAGELLAR BASAL-BODY ROD PROTEIN FLGG"/>
    <property type="match status" value="1"/>
</dbReference>
<sequence>MDNAGYAAITRQSGLMREMQAVAHNIANAATTGFRREGVIFSEFVERLDGKAPSLSMGTGNVRMIGTDQGPIRQTRGAFDLAIEGNGYFLVETGTGQALTRAGAFTPSANGELATPDGHRLLDAGGAPVFVPPDARSVAVGRDGTLSADGRPLARIGLWQPAADETLTRATGVLFRLSSPPEPVEAEGVILQGFIEGSNVDPVSEVTRMIEVQRAYELGQTFLDREDERIRAVTRTLGSQ</sequence>
<dbReference type="Pfam" id="PF22692">
    <property type="entry name" value="LlgE_F_G_D1"/>
    <property type="match status" value="1"/>
</dbReference>
<evidence type="ECO:0000256" key="3">
    <source>
        <dbReference type="ARBA" id="ARBA00023143"/>
    </source>
</evidence>
<dbReference type="InterPro" id="IPR053967">
    <property type="entry name" value="LlgE_F_G-like_D1"/>
</dbReference>